<sequence>MIPRCLRLNRLVPTKFGVSVVSKAERPLFQARILDGKNQIRSLENDAFFAQRRIEFECPDDFASIKLHASFNVMLQSRPFEQSHEKKLASAQQRHANGARAPGKCTVHNLSSYKPNVAKTAVLNLGLTFNTGSETDRGKIICAVKNALSLVELSRRDAARTRAVSVLSSFRHLQPSPLTSAELQVVKSLCNNKDIVIFSADKGNATVWLDTNDYVNKINAFLEDFSTFLPLRSDPTATLRGDLEKLLADVFRFVPPPQKTLYYSLLCNNGRAPAINGLNKIHKTGVPIRPIVHFTRSPLNKLSAYLHRTLSPLVGKSETQSRNSDNFIDKVRDMVLDDNVVLASFDVRSLSTSVPVGLAIDVCKTALKSDQSLSDRTAIDVPDLLRLLKFCLENTYFIFRSKCYKQVHGIAMGSSVSVTVANLTMEGVENQGSHFI</sequence>
<dbReference type="AlphaFoldDB" id="A0A9J6CZ33"/>
<dbReference type="PANTHER" id="PTHR21301:SF11">
    <property type="entry name" value="GIY-YIG DOMAIN-CONTAINING PROTEIN"/>
    <property type="match status" value="1"/>
</dbReference>
<accession>A0A9J6CZ33</accession>
<reference evidence="1" key="1">
    <citation type="journal article" date="2020" name="Cell">
        <title>Large-Scale Comparative Analyses of Tick Genomes Elucidate Their Genetic Diversity and Vector Capacities.</title>
        <authorList>
            <consortium name="Tick Genome and Microbiome Consortium (TIGMIC)"/>
            <person name="Jia N."/>
            <person name="Wang J."/>
            <person name="Shi W."/>
            <person name="Du L."/>
            <person name="Sun Y."/>
            <person name="Zhan W."/>
            <person name="Jiang J.F."/>
            <person name="Wang Q."/>
            <person name="Zhang B."/>
            <person name="Ji P."/>
            <person name="Bell-Sakyi L."/>
            <person name="Cui X.M."/>
            <person name="Yuan T.T."/>
            <person name="Jiang B.G."/>
            <person name="Yang W.F."/>
            <person name="Lam T.T."/>
            <person name="Chang Q.C."/>
            <person name="Ding S.J."/>
            <person name="Wang X.J."/>
            <person name="Zhu J.G."/>
            <person name="Ruan X.D."/>
            <person name="Zhao L."/>
            <person name="Wei J.T."/>
            <person name="Ye R.Z."/>
            <person name="Que T.C."/>
            <person name="Du C.H."/>
            <person name="Zhou Y.H."/>
            <person name="Cheng J.X."/>
            <person name="Dai P.F."/>
            <person name="Guo W.B."/>
            <person name="Han X.H."/>
            <person name="Huang E.J."/>
            <person name="Li L.F."/>
            <person name="Wei W."/>
            <person name="Gao Y.C."/>
            <person name="Liu J.Z."/>
            <person name="Shao H.Z."/>
            <person name="Wang X."/>
            <person name="Wang C.C."/>
            <person name="Yang T.C."/>
            <person name="Huo Q.B."/>
            <person name="Li W."/>
            <person name="Chen H.Y."/>
            <person name="Chen S.E."/>
            <person name="Zhou L.G."/>
            <person name="Ni X.B."/>
            <person name="Tian J.H."/>
            <person name="Sheng Y."/>
            <person name="Liu T."/>
            <person name="Pan Y.S."/>
            <person name="Xia L.Y."/>
            <person name="Li J."/>
            <person name="Zhao F."/>
            <person name="Cao W.C."/>
        </authorList>
    </citation>
    <scope>NUCLEOTIDE SEQUENCE</scope>
    <source>
        <strain evidence="1">Rmic-2018</strain>
    </source>
</reference>
<dbReference type="EMBL" id="JABSTU010004361">
    <property type="protein sequence ID" value="KAH7963990.1"/>
    <property type="molecule type" value="Genomic_DNA"/>
</dbReference>
<reference evidence="1" key="2">
    <citation type="submission" date="2021-09" db="EMBL/GenBank/DDBJ databases">
        <authorList>
            <person name="Jia N."/>
            <person name="Wang J."/>
            <person name="Shi W."/>
            <person name="Du L."/>
            <person name="Sun Y."/>
            <person name="Zhan W."/>
            <person name="Jiang J."/>
            <person name="Wang Q."/>
            <person name="Zhang B."/>
            <person name="Ji P."/>
            <person name="Sakyi L.B."/>
            <person name="Cui X."/>
            <person name="Yuan T."/>
            <person name="Jiang B."/>
            <person name="Yang W."/>
            <person name="Lam T.T.-Y."/>
            <person name="Chang Q."/>
            <person name="Ding S."/>
            <person name="Wang X."/>
            <person name="Zhu J."/>
            <person name="Ruan X."/>
            <person name="Zhao L."/>
            <person name="Wei J."/>
            <person name="Que T."/>
            <person name="Du C."/>
            <person name="Cheng J."/>
            <person name="Dai P."/>
            <person name="Han X."/>
            <person name="Huang E."/>
            <person name="Gao Y."/>
            <person name="Liu J."/>
            <person name="Shao H."/>
            <person name="Ye R."/>
            <person name="Li L."/>
            <person name="Wei W."/>
            <person name="Wang X."/>
            <person name="Wang C."/>
            <person name="Huo Q."/>
            <person name="Li W."/>
            <person name="Guo W."/>
            <person name="Chen H."/>
            <person name="Chen S."/>
            <person name="Zhou L."/>
            <person name="Zhou L."/>
            <person name="Ni X."/>
            <person name="Tian J."/>
            <person name="Zhou Y."/>
            <person name="Sheng Y."/>
            <person name="Liu T."/>
            <person name="Pan Y."/>
            <person name="Xia L."/>
            <person name="Li J."/>
            <person name="Zhao F."/>
            <person name="Cao W."/>
        </authorList>
    </citation>
    <scope>NUCLEOTIDE SEQUENCE</scope>
    <source>
        <strain evidence="1">Rmic-2018</strain>
        <tissue evidence="1">Larvae</tissue>
    </source>
</reference>
<dbReference type="PANTHER" id="PTHR21301">
    <property type="entry name" value="REVERSE TRANSCRIPTASE"/>
    <property type="match status" value="1"/>
</dbReference>
<protein>
    <submittedName>
        <fullName evidence="1">Uncharacterized protein</fullName>
    </submittedName>
</protein>
<evidence type="ECO:0000313" key="2">
    <source>
        <dbReference type="Proteomes" id="UP000821866"/>
    </source>
</evidence>
<evidence type="ECO:0000313" key="1">
    <source>
        <dbReference type="EMBL" id="KAH7963990.1"/>
    </source>
</evidence>
<organism evidence="1 2">
    <name type="scientific">Rhipicephalus microplus</name>
    <name type="common">Cattle tick</name>
    <name type="synonym">Boophilus microplus</name>
    <dbReference type="NCBI Taxonomy" id="6941"/>
    <lineage>
        <taxon>Eukaryota</taxon>
        <taxon>Metazoa</taxon>
        <taxon>Ecdysozoa</taxon>
        <taxon>Arthropoda</taxon>
        <taxon>Chelicerata</taxon>
        <taxon>Arachnida</taxon>
        <taxon>Acari</taxon>
        <taxon>Parasitiformes</taxon>
        <taxon>Ixodida</taxon>
        <taxon>Ixodoidea</taxon>
        <taxon>Ixodidae</taxon>
        <taxon>Rhipicephalinae</taxon>
        <taxon>Rhipicephalus</taxon>
        <taxon>Boophilus</taxon>
    </lineage>
</organism>
<proteinExistence type="predicted"/>
<gene>
    <name evidence="1" type="ORF">HPB51_027771</name>
</gene>
<keyword evidence="2" id="KW-1185">Reference proteome</keyword>
<dbReference type="Proteomes" id="UP000821866">
    <property type="component" value="Unassembled WGS sequence"/>
</dbReference>
<comment type="caution">
    <text evidence="1">The sequence shown here is derived from an EMBL/GenBank/DDBJ whole genome shotgun (WGS) entry which is preliminary data.</text>
</comment>
<name>A0A9J6CZ33_RHIMP</name>